<feature type="compositionally biased region" description="Polar residues" evidence="11">
    <location>
        <begin position="494"/>
        <end position="515"/>
    </location>
</feature>
<feature type="compositionally biased region" description="Low complexity" evidence="11">
    <location>
        <begin position="516"/>
        <end position="527"/>
    </location>
</feature>
<dbReference type="STRING" id="396323.VH98_07090"/>
<evidence type="ECO:0000256" key="5">
    <source>
        <dbReference type="ARBA" id="ARBA00022692"/>
    </source>
</evidence>
<gene>
    <name evidence="14" type="ORF">P255_01046</name>
</gene>
<sequence length="889" mass="99362">MHVCTRFQKTILVENLQTILKINQIHKVVCVSLLYGFCQHYAWAEETTAGINNTNTVTNSSNLSTTTSDTTQDSMQMLQQQQQNQNLTDFKPISFDDLEKMPTSSIDASMANEIEREAEQAKKEAQASRSTSSTPVISSQPIAQTAQQVNELQQSPVNVDALMHQIQTDQNTTVAAETANKNAENDRAFELASANMAQQKPKGFLQKVIAKIKPKKDVNAVTIPKISVTVNGAPKALQDNIKNKLETFTTEAYADYNSALPQLRAMANQAAQAVGYYNAKFKFSKTGTDHVTVQVTPNEPVKVETQNIEFSGAGQNNPQFQVIRLIPDLDVGSIFNHGLYEQTKNRINDAASENGFFDAYWRLHDVKVQLPDNKADINLRYETGERYKVANVEFRMSDPSKPLPLKLKVLQSMVPWKEGDDYTFWRVNTLANNLTNSRYFNWSLVDSIKPNPIVKQLELAPDIQKLVDEQKLQEVEAVQQSQDNTTKRAKYSNKEVTQNVVDENQFAGTGQNPSDEVSQSQSQQVQQKSEKEQLQDQARREKKVPVIVTLNTDKLNSAELGAGWGTDTGPRVRAQYRRGIVNSSGHSFDANMEVSQIRQAIDTRYSIPNKDPLNDYFSLVGGYEREKFNGVGPGMSLTTESAVMGAEHLIKNPIGNWQQIYGFRYRLDQIHQIGQVNSANVPDAFLQPGSNPQQQALLFGYQISRTDSNNPVNPSKGFKQTYKIQLGSKSIVSDANMAIANADWNFIYSIGKNYDHQFVGGLHLGYIFTDDFANVPYNLRFFAGGDQSVRGFDYKSLSPTENGYKIGGQALAVGSLEYNYQFKEGWRAAIFSDVGNAYNKRFSNSTAYSMGLGIRWQSPIGPIRLDVASGLSDPNHPIRLHFFIGSQLQ</sequence>
<evidence type="ECO:0000256" key="1">
    <source>
        <dbReference type="ARBA" id="ARBA00004442"/>
    </source>
</evidence>
<dbReference type="GO" id="GO:0009306">
    <property type="term" value="P:protein secretion"/>
    <property type="evidence" value="ECO:0007669"/>
    <property type="project" value="TreeGrafter"/>
</dbReference>
<evidence type="ECO:0000256" key="9">
    <source>
        <dbReference type="ARBA" id="ARBA00033063"/>
    </source>
</evidence>
<evidence type="ECO:0000259" key="12">
    <source>
        <dbReference type="Pfam" id="PF01103"/>
    </source>
</evidence>
<feature type="compositionally biased region" description="Low complexity" evidence="11">
    <location>
        <begin position="127"/>
        <end position="140"/>
    </location>
</feature>
<keyword evidence="7" id="KW-0472">Membrane</keyword>
<evidence type="ECO:0000256" key="8">
    <source>
        <dbReference type="ARBA" id="ARBA00023237"/>
    </source>
</evidence>
<feature type="region of interest" description="Disordered" evidence="11">
    <location>
        <begin position="114"/>
        <end position="140"/>
    </location>
</feature>
<evidence type="ECO:0000256" key="11">
    <source>
        <dbReference type="SAM" id="MobiDB-lite"/>
    </source>
</evidence>
<keyword evidence="4" id="KW-1134">Transmembrane beta strand</keyword>
<accession>V2UTL7</accession>
<dbReference type="Pfam" id="PF01103">
    <property type="entry name" value="Omp85"/>
    <property type="match status" value="1"/>
</dbReference>
<feature type="region of interest" description="Disordered" evidence="11">
    <location>
        <begin position="52"/>
        <end position="73"/>
    </location>
</feature>
<dbReference type="GO" id="GO:0009279">
    <property type="term" value="C:cell outer membrane"/>
    <property type="evidence" value="ECO:0007669"/>
    <property type="project" value="UniProtKB-SubCell"/>
</dbReference>
<feature type="domain" description="TamA POTRA" evidence="13">
    <location>
        <begin position="227"/>
        <end position="297"/>
    </location>
</feature>
<dbReference type="InterPro" id="IPR039910">
    <property type="entry name" value="D15-like"/>
</dbReference>
<evidence type="ECO:0000256" key="2">
    <source>
        <dbReference type="ARBA" id="ARBA00010248"/>
    </source>
</evidence>
<reference evidence="14 15" key="1">
    <citation type="submission" date="2013-10" db="EMBL/GenBank/DDBJ databases">
        <title>The Genome Sequence of Acinetobacter brisouii CIP 110357.</title>
        <authorList>
            <consortium name="The Broad Institute Genomics Platform"/>
            <consortium name="The Broad Institute Genome Sequencing Center for Infectious Disease"/>
            <person name="Cerqueira G."/>
            <person name="Feldgarden M."/>
            <person name="Courvalin P."/>
            <person name="Grillot-Courvalin C."/>
            <person name="Clermont D."/>
            <person name="Rocha E."/>
            <person name="Yoon E.-J."/>
            <person name="Nemec A."/>
            <person name="Young S.K."/>
            <person name="Zeng Q."/>
            <person name="Gargeya S."/>
            <person name="Fitzgerald M."/>
            <person name="Abouelleil A."/>
            <person name="Alvarado L."/>
            <person name="Berlin A.M."/>
            <person name="Chapman S.B."/>
            <person name="Gainer-Dewar J."/>
            <person name="Goldberg J."/>
            <person name="Gnerre S."/>
            <person name="Griggs A."/>
            <person name="Gujja S."/>
            <person name="Hansen M."/>
            <person name="Howarth C."/>
            <person name="Imamovic A."/>
            <person name="Ireland A."/>
            <person name="Larimer J."/>
            <person name="McCowan C."/>
            <person name="Murphy C."/>
            <person name="Pearson M."/>
            <person name="Poon T.W."/>
            <person name="Priest M."/>
            <person name="Roberts A."/>
            <person name="Saif S."/>
            <person name="Shea T."/>
            <person name="Sykes S."/>
            <person name="Wortman J."/>
            <person name="Nusbaum C."/>
            <person name="Birren B."/>
        </authorList>
    </citation>
    <scope>NUCLEOTIDE SEQUENCE [LARGE SCALE GENOMIC DNA]</scope>
    <source>
        <strain evidence="14 15">CIP 110357</strain>
    </source>
</reference>
<evidence type="ECO:0000313" key="14">
    <source>
        <dbReference type="EMBL" id="ESK51951.1"/>
    </source>
</evidence>
<keyword evidence="15" id="KW-1185">Reference proteome</keyword>
<proteinExistence type="inferred from homology"/>
<name>V2UTL7_9GAMM</name>
<evidence type="ECO:0000259" key="13">
    <source>
        <dbReference type="Pfam" id="PF17243"/>
    </source>
</evidence>
<dbReference type="Gene3D" id="3.10.20.310">
    <property type="entry name" value="membrane protein fhac"/>
    <property type="match status" value="3"/>
</dbReference>
<dbReference type="Proteomes" id="UP000018418">
    <property type="component" value="Unassembled WGS sequence"/>
</dbReference>
<keyword evidence="5" id="KW-0812">Transmembrane</keyword>
<evidence type="ECO:0000256" key="4">
    <source>
        <dbReference type="ARBA" id="ARBA00022452"/>
    </source>
</evidence>
<dbReference type="PANTHER" id="PTHR12815:SF47">
    <property type="entry name" value="TRANSLOCATION AND ASSEMBLY MODULE SUBUNIT TAMA"/>
    <property type="match status" value="1"/>
</dbReference>
<comment type="caution">
    <text evidence="14">The sequence shown here is derived from an EMBL/GenBank/DDBJ whole genome shotgun (WGS) entry which is preliminary data.</text>
</comment>
<evidence type="ECO:0000256" key="6">
    <source>
        <dbReference type="ARBA" id="ARBA00022729"/>
    </source>
</evidence>
<dbReference type="AlphaFoldDB" id="V2UTL7"/>
<dbReference type="HOGENOM" id="CLU_317539_0_0_6"/>
<dbReference type="GO" id="GO:0097347">
    <property type="term" value="C:TAM protein secretion complex"/>
    <property type="evidence" value="ECO:0007669"/>
    <property type="project" value="TreeGrafter"/>
</dbReference>
<feature type="compositionally biased region" description="Basic and acidic residues" evidence="11">
    <location>
        <begin position="114"/>
        <end position="126"/>
    </location>
</feature>
<comment type="similarity">
    <text evidence="2">Belongs to the TamA family.</text>
</comment>
<dbReference type="InterPro" id="IPR000184">
    <property type="entry name" value="Bac_surfAg_D15"/>
</dbReference>
<dbReference type="Pfam" id="PF17243">
    <property type="entry name" value="POTRA_TamA_1"/>
    <property type="match status" value="1"/>
</dbReference>
<keyword evidence="8" id="KW-0998">Cell outer membrane</keyword>
<evidence type="ECO:0000256" key="10">
    <source>
        <dbReference type="ARBA" id="ARBA00093548"/>
    </source>
</evidence>
<comment type="subcellular location">
    <subcellularLocation>
        <location evidence="1">Cell outer membrane</location>
    </subcellularLocation>
</comment>
<organism evidence="14 15">
    <name type="scientific">Acinetobacter brisouii CIP 110357</name>
    <dbReference type="NCBI Taxonomy" id="1341683"/>
    <lineage>
        <taxon>Bacteria</taxon>
        <taxon>Pseudomonadati</taxon>
        <taxon>Pseudomonadota</taxon>
        <taxon>Gammaproteobacteria</taxon>
        <taxon>Moraxellales</taxon>
        <taxon>Moraxellaceae</taxon>
        <taxon>Acinetobacter</taxon>
    </lineage>
</organism>
<evidence type="ECO:0000256" key="3">
    <source>
        <dbReference type="ARBA" id="ARBA00015419"/>
    </source>
</evidence>
<feature type="domain" description="Bacterial surface antigen (D15)" evidence="12">
    <location>
        <begin position="585"/>
        <end position="886"/>
    </location>
</feature>
<dbReference type="OrthoDB" id="9769707at2"/>
<dbReference type="Gene3D" id="2.40.160.50">
    <property type="entry name" value="membrane protein fhac: a member of the omp85/tpsb transporter family"/>
    <property type="match status" value="1"/>
</dbReference>
<evidence type="ECO:0000313" key="15">
    <source>
        <dbReference type="Proteomes" id="UP000018418"/>
    </source>
</evidence>
<keyword evidence="6" id="KW-0732">Signal</keyword>
<dbReference type="InterPro" id="IPR035243">
    <property type="entry name" value="TamA_POTRA_Dom_1"/>
</dbReference>
<protein>
    <recommendedName>
        <fullName evidence="3">Translocation and assembly module subunit TamA</fullName>
    </recommendedName>
    <alternativeName>
        <fullName evidence="9">Autotransporter assembly factor TamA</fullName>
    </alternativeName>
</protein>
<feature type="region of interest" description="Disordered" evidence="11">
    <location>
        <begin position="477"/>
        <end position="541"/>
    </location>
</feature>
<evidence type="ECO:0000256" key="7">
    <source>
        <dbReference type="ARBA" id="ARBA00023136"/>
    </source>
</evidence>
<dbReference type="PANTHER" id="PTHR12815">
    <property type="entry name" value="SORTING AND ASSEMBLY MACHINERY SAMM50 PROTEIN FAMILY MEMBER"/>
    <property type="match status" value="1"/>
</dbReference>
<feature type="compositionally biased region" description="Basic and acidic residues" evidence="11">
    <location>
        <begin position="528"/>
        <end position="539"/>
    </location>
</feature>
<dbReference type="RefSeq" id="WP_004901146.1">
    <property type="nucleotide sequence ID" value="NZ_BBTI01000008.1"/>
</dbReference>
<dbReference type="PATRIC" id="fig|1341683.3.peg.1035"/>
<dbReference type="EMBL" id="AYEU01000004">
    <property type="protein sequence ID" value="ESK51951.1"/>
    <property type="molecule type" value="Genomic_DNA"/>
</dbReference>
<comment type="subunit">
    <text evidence="10">Interacts with TamB to form the translocation and assembly module (TAM).</text>
</comment>